<proteinExistence type="predicted"/>
<dbReference type="AlphaFoldDB" id="C9MNV7"/>
<gene>
    <name evidence="1" type="ORF">HMPREF0973_01295</name>
</gene>
<protein>
    <submittedName>
        <fullName evidence="1">Uncharacterized protein</fullName>
    </submittedName>
</protein>
<name>C9MNV7_9BACT</name>
<evidence type="ECO:0000313" key="2">
    <source>
        <dbReference type="Proteomes" id="UP000003327"/>
    </source>
</evidence>
<accession>C9MNV7</accession>
<dbReference type="EMBL" id="ACVA01000031">
    <property type="protein sequence ID" value="EEX18760.1"/>
    <property type="molecule type" value="Genomic_DNA"/>
</dbReference>
<organism evidence="1 2">
    <name type="scientific">Prevotella veroralis F0319</name>
    <dbReference type="NCBI Taxonomy" id="649761"/>
    <lineage>
        <taxon>Bacteria</taxon>
        <taxon>Pseudomonadati</taxon>
        <taxon>Bacteroidota</taxon>
        <taxon>Bacteroidia</taxon>
        <taxon>Bacteroidales</taxon>
        <taxon>Prevotellaceae</taxon>
        <taxon>Prevotella</taxon>
    </lineage>
</organism>
<keyword evidence="2" id="KW-1185">Reference proteome</keyword>
<sequence>MVLSIPMNASICYTKCHKVGTDALVCPYFVGVISGHIHASWETFPPFGKAWGDSHRSKEMN</sequence>
<dbReference type="HOGENOM" id="CLU_2918943_0_0_10"/>
<reference evidence="1 2" key="1">
    <citation type="submission" date="2009-09" db="EMBL/GenBank/DDBJ databases">
        <authorList>
            <person name="Weinstock G."/>
            <person name="Sodergren E."/>
            <person name="Clifton S."/>
            <person name="Fulton L."/>
            <person name="Fulton B."/>
            <person name="Courtney L."/>
            <person name="Fronick C."/>
            <person name="Harrison M."/>
            <person name="Strong C."/>
            <person name="Farmer C."/>
            <person name="Delahaunty K."/>
            <person name="Markovic C."/>
            <person name="Hall O."/>
            <person name="Minx P."/>
            <person name="Tomlinson C."/>
            <person name="Mitreva M."/>
            <person name="Nelson J."/>
            <person name="Hou S."/>
            <person name="Wollam A."/>
            <person name="Pepin K.H."/>
            <person name="Johnson M."/>
            <person name="Bhonagiri V."/>
            <person name="Nash W.E."/>
            <person name="Warren W."/>
            <person name="Chinwalla A."/>
            <person name="Mardis E.R."/>
            <person name="Wilson R.K."/>
        </authorList>
    </citation>
    <scope>NUCLEOTIDE SEQUENCE [LARGE SCALE GENOMIC DNA]</scope>
    <source>
        <strain evidence="1 2">F0319</strain>
    </source>
</reference>
<evidence type="ECO:0000313" key="1">
    <source>
        <dbReference type="EMBL" id="EEX18760.1"/>
    </source>
</evidence>
<dbReference type="Proteomes" id="UP000003327">
    <property type="component" value="Unassembled WGS sequence"/>
</dbReference>
<dbReference type="STRING" id="649761.HMPREF0973_01295"/>
<comment type="caution">
    <text evidence="1">The sequence shown here is derived from an EMBL/GenBank/DDBJ whole genome shotgun (WGS) entry which is preliminary data.</text>
</comment>